<protein>
    <submittedName>
        <fullName evidence="1">Uncharacterized protein</fullName>
    </submittedName>
</protein>
<evidence type="ECO:0000313" key="1">
    <source>
        <dbReference type="EMBL" id="BAV39357.1"/>
    </source>
</evidence>
<reference evidence="1 2" key="1">
    <citation type="submission" date="2016-07" db="EMBL/GenBank/DDBJ databases">
        <title>Characterization of three bacteriophages infecting bacteria isolated from shrimp culture pond water.</title>
        <authorList>
            <person name="Khoa H.V."/>
        </authorList>
    </citation>
    <scope>NUCLEOTIDE SEQUENCE [LARGE SCALE GENOMIC DNA]</scope>
</reference>
<gene>
    <name evidence="1" type="ORF">BPT24_237</name>
</gene>
<organism evidence="1 2">
    <name type="scientific">Tenacibaculum phage pT24</name>
    <dbReference type="NCBI Taxonomy" id="1880590"/>
    <lineage>
        <taxon>Viruses</taxon>
        <taxon>Duplodnaviria</taxon>
        <taxon>Heunggongvirae</taxon>
        <taxon>Uroviricota</taxon>
        <taxon>Caudoviricetes</taxon>
        <taxon>Kungbxnavirus</taxon>
        <taxon>Kungbxnavirus pT24</taxon>
    </lineage>
</organism>
<sequence length="100" mass="11737">MSFYNTILEQLGGNKFLTMTGVTNLIKSDKDLYLSMKLRRNKSKAQYLKITLNANDTYTMEFSKFNKQFDKTVVSLHENVYCDMLTKIFEDVTGFYTKLF</sequence>
<evidence type="ECO:0000313" key="2">
    <source>
        <dbReference type="Proteomes" id="UP000224877"/>
    </source>
</evidence>
<name>A0A1B4XX34_9CAUD</name>
<dbReference type="EMBL" id="LC168164">
    <property type="protein sequence ID" value="BAV39357.1"/>
    <property type="molecule type" value="Genomic_DNA"/>
</dbReference>
<accession>A0A1B4XX34</accession>
<proteinExistence type="predicted"/>
<dbReference type="Proteomes" id="UP000224877">
    <property type="component" value="Segment"/>
</dbReference>
<keyword evidence="2" id="KW-1185">Reference proteome</keyword>